<protein>
    <submittedName>
        <fullName evidence="1">Uncharacterized protein</fullName>
    </submittedName>
</protein>
<comment type="caution">
    <text evidence="1">The sequence shown here is derived from an EMBL/GenBank/DDBJ whole genome shotgun (WGS) entry which is preliminary data.</text>
</comment>
<accession>A0A0C2MUN9</accession>
<proteinExistence type="predicted"/>
<keyword evidence="2" id="KW-1185">Reference proteome</keyword>
<reference evidence="1 2" key="1">
    <citation type="journal article" date="2014" name="Genome Biol. Evol.">
        <title>The genome of the myxosporean Thelohanellus kitauei shows adaptations to nutrient acquisition within its fish host.</title>
        <authorList>
            <person name="Yang Y."/>
            <person name="Xiong J."/>
            <person name="Zhou Z."/>
            <person name="Huo F."/>
            <person name="Miao W."/>
            <person name="Ran C."/>
            <person name="Liu Y."/>
            <person name="Zhang J."/>
            <person name="Feng J."/>
            <person name="Wang M."/>
            <person name="Wang M."/>
            <person name="Wang L."/>
            <person name="Yao B."/>
        </authorList>
    </citation>
    <scope>NUCLEOTIDE SEQUENCE [LARGE SCALE GENOMIC DNA]</scope>
    <source>
        <strain evidence="1">Wuqing</strain>
    </source>
</reference>
<dbReference type="AlphaFoldDB" id="A0A0C2MUN9"/>
<gene>
    <name evidence="1" type="ORF">RF11_01567</name>
</gene>
<evidence type="ECO:0000313" key="2">
    <source>
        <dbReference type="Proteomes" id="UP000031668"/>
    </source>
</evidence>
<organism evidence="1 2">
    <name type="scientific">Thelohanellus kitauei</name>
    <name type="common">Myxosporean</name>
    <dbReference type="NCBI Taxonomy" id="669202"/>
    <lineage>
        <taxon>Eukaryota</taxon>
        <taxon>Metazoa</taxon>
        <taxon>Cnidaria</taxon>
        <taxon>Myxozoa</taxon>
        <taxon>Myxosporea</taxon>
        <taxon>Bivalvulida</taxon>
        <taxon>Platysporina</taxon>
        <taxon>Myxobolidae</taxon>
        <taxon>Thelohanellus</taxon>
    </lineage>
</organism>
<sequence>MADVKFWKLVFDHDELREMLIDKGLLTYAQKVNPMGVRCRNSRYQRPDAGFMDQTRKGKLITANSSRLEDEGVDISTLKCLRCKCCKTYLSPRTCGFLSYLERSRTSLSVEKTIQVIFY</sequence>
<evidence type="ECO:0000313" key="1">
    <source>
        <dbReference type="EMBL" id="KII67895.1"/>
    </source>
</evidence>
<dbReference type="Proteomes" id="UP000031668">
    <property type="component" value="Unassembled WGS sequence"/>
</dbReference>
<dbReference type="EMBL" id="JWZT01003040">
    <property type="protein sequence ID" value="KII67895.1"/>
    <property type="molecule type" value="Genomic_DNA"/>
</dbReference>
<name>A0A0C2MUN9_THEKT</name>